<dbReference type="EMBL" id="FQXC01000001">
    <property type="protein sequence ID" value="SHG77430.1"/>
    <property type="molecule type" value="Genomic_DNA"/>
</dbReference>
<accession>A0A1M5MJ92</accession>
<proteinExistence type="predicted"/>
<dbReference type="Proteomes" id="UP000184221">
    <property type="component" value="Unassembled WGS sequence"/>
</dbReference>
<name>A0A1M5MJ92_9RHOB</name>
<dbReference type="AlphaFoldDB" id="A0A1M5MJ92"/>
<evidence type="ECO:0000313" key="2">
    <source>
        <dbReference type="Proteomes" id="UP000184221"/>
    </source>
</evidence>
<keyword evidence="2" id="KW-1185">Reference proteome</keyword>
<reference evidence="1 2" key="1">
    <citation type="submission" date="2016-11" db="EMBL/GenBank/DDBJ databases">
        <authorList>
            <person name="Jaros S."/>
            <person name="Januszkiewicz K."/>
            <person name="Wedrychowicz H."/>
        </authorList>
    </citation>
    <scope>NUCLEOTIDE SEQUENCE [LARGE SCALE GENOMIC DNA]</scope>
    <source>
        <strain evidence="1 2">DSM 29431</strain>
    </source>
</reference>
<organism evidence="1 2">
    <name type="scientific">Marivita hallyeonensis</name>
    <dbReference type="NCBI Taxonomy" id="996342"/>
    <lineage>
        <taxon>Bacteria</taxon>
        <taxon>Pseudomonadati</taxon>
        <taxon>Pseudomonadota</taxon>
        <taxon>Alphaproteobacteria</taxon>
        <taxon>Rhodobacterales</taxon>
        <taxon>Roseobacteraceae</taxon>
        <taxon>Marivita</taxon>
    </lineage>
</organism>
<sequence>MSIQLISRWSACSARDAGIALKTHQPLLNVWFELFDAVQHLVGAKTQVISLFDWIVPICPKIDTIRNWFPKMVIEGEQRFEKDHVSIIAFERARTSSSTHIR</sequence>
<protein>
    <submittedName>
        <fullName evidence="1">Uncharacterized protein</fullName>
    </submittedName>
</protein>
<evidence type="ECO:0000313" key="1">
    <source>
        <dbReference type="EMBL" id="SHG77430.1"/>
    </source>
</evidence>
<gene>
    <name evidence="1" type="ORF">SAMN05443551_0540</name>
</gene>